<dbReference type="Proteomes" id="UP000015106">
    <property type="component" value="Chromosome 2"/>
</dbReference>
<dbReference type="Gramene" id="TuG1812G0200001589.01.T01">
    <property type="protein sequence ID" value="TuG1812G0200001589.01.T01"/>
    <property type="gene ID" value="TuG1812G0200001589.01"/>
</dbReference>
<evidence type="ECO:0000256" key="1">
    <source>
        <dbReference type="SAM" id="Phobius"/>
    </source>
</evidence>
<keyword evidence="1" id="KW-1133">Transmembrane helix</keyword>
<dbReference type="EnsemblPlants" id="TuG1812G0200001589.01.T01">
    <property type="protein sequence ID" value="TuG1812G0200001589.01.T01"/>
    <property type="gene ID" value="TuG1812G0200001589.01"/>
</dbReference>
<accession>A0A8R7PBX3</accession>
<reference evidence="2" key="2">
    <citation type="submission" date="2018-03" db="EMBL/GenBank/DDBJ databases">
        <title>The Triticum urartu genome reveals the dynamic nature of wheat genome evolution.</title>
        <authorList>
            <person name="Ling H."/>
            <person name="Ma B."/>
            <person name="Shi X."/>
            <person name="Liu H."/>
            <person name="Dong L."/>
            <person name="Sun H."/>
            <person name="Cao Y."/>
            <person name="Gao Q."/>
            <person name="Zheng S."/>
            <person name="Li Y."/>
            <person name="Yu Y."/>
            <person name="Du H."/>
            <person name="Qi M."/>
            <person name="Li Y."/>
            <person name="Yu H."/>
            <person name="Cui Y."/>
            <person name="Wang N."/>
            <person name="Chen C."/>
            <person name="Wu H."/>
            <person name="Zhao Y."/>
            <person name="Zhang J."/>
            <person name="Li Y."/>
            <person name="Zhou W."/>
            <person name="Zhang B."/>
            <person name="Hu W."/>
            <person name="Eijk M."/>
            <person name="Tang J."/>
            <person name="Witsenboer H."/>
            <person name="Zhao S."/>
            <person name="Li Z."/>
            <person name="Zhang A."/>
            <person name="Wang D."/>
            <person name="Liang C."/>
        </authorList>
    </citation>
    <scope>NUCLEOTIDE SEQUENCE [LARGE SCALE GENOMIC DNA]</scope>
    <source>
        <strain evidence="2">cv. G1812</strain>
    </source>
</reference>
<keyword evidence="3" id="KW-1185">Reference proteome</keyword>
<proteinExistence type="predicted"/>
<organism evidence="2 3">
    <name type="scientific">Triticum urartu</name>
    <name type="common">Red wild einkorn</name>
    <name type="synonym">Crithodium urartu</name>
    <dbReference type="NCBI Taxonomy" id="4572"/>
    <lineage>
        <taxon>Eukaryota</taxon>
        <taxon>Viridiplantae</taxon>
        <taxon>Streptophyta</taxon>
        <taxon>Embryophyta</taxon>
        <taxon>Tracheophyta</taxon>
        <taxon>Spermatophyta</taxon>
        <taxon>Magnoliopsida</taxon>
        <taxon>Liliopsida</taxon>
        <taxon>Poales</taxon>
        <taxon>Poaceae</taxon>
        <taxon>BOP clade</taxon>
        <taxon>Pooideae</taxon>
        <taxon>Triticodae</taxon>
        <taxon>Triticeae</taxon>
        <taxon>Triticinae</taxon>
        <taxon>Triticum</taxon>
    </lineage>
</organism>
<reference evidence="3" key="1">
    <citation type="journal article" date="2013" name="Nature">
        <title>Draft genome of the wheat A-genome progenitor Triticum urartu.</title>
        <authorList>
            <person name="Ling H.Q."/>
            <person name="Zhao S."/>
            <person name="Liu D."/>
            <person name="Wang J."/>
            <person name="Sun H."/>
            <person name="Zhang C."/>
            <person name="Fan H."/>
            <person name="Li D."/>
            <person name="Dong L."/>
            <person name="Tao Y."/>
            <person name="Gao C."/>
            <person name="Wu H."/>
            <person name="Li Y."/>
            <person name="Cui Y."/>
            <person name="Guo X."/>
            <person name="Zheng S."/>
            <person name="Wang B."/>
            <person name="Yu K."/>
            <person name="Liang Q."/>
            <person name="Yang W."/>
            <person name="Lou X."/>
            <person name="Chen J."/>
            <person name="Feng M."/>
            <person name="Jian J."/>
            <person name="Zhang X."/>
            <person name="Luo G."/>
            <person name="Jiang Y."/>
            <person name="Liu J."/>
            <person name="Wang Z."/>
            <person name="Sha Y."/>
            <person name="Zhang B."/>
            <person name="Wu H."/>
            <person name="Tang D."/>
            <person name="Shen Q."/>
            <person name="Xue P."/>
            <person name="Zou S."/>
            <person name="Wang X."/>
            <person name="Liu X."/>
            <person name="Wang F."/>
            <person name="Yang Y."/>
            <person name="An X."/>
            <person name="Dong Z."/>
            <person name="Zhang K."/>
            <person name="Zhang X."/>
            <person name="Luo M.C."/>
            <person name="Dvorak J."/>
            <person name="Tong Y."/>
            <person name="Wang J."/>
            <person name="Yang H."/>
            <person name="Li Z."/>
            <person name="Wang D."/>
            <person name="Zhang A."/>
            <person name="Wang J."/>
        </authorList>
    </citation>
    <scope>NUCLEOTIDE SEQUENCE</scope>
    <source>
        <strain evidence="3">cv. G1812</strain>
    </source>
</reference>
<reference evidence="2" key="3">
    <citation type="submission" date="2022-06" db="UniProtKB">
        <authorList>
            <consortium name="EnsemblPlants"/>
        </authorList>
    </citation>
    <scope>IDENTIFICATION</scope>
</reference>
<name>A0A8R7PBX3_TRIUA</name>
<evidence type="ECO:0000313" key="2">
    <source>
        <dbReference type="EnsemblPlants" id="TuG1812G0200001589.01.T01"/>
    </source>
</evidence>
<sequence length="103" mass="11763">MTYLASSLTSPILWLISISTCCFALRVFLWLPLSTELDSKTDSESDDDDNVLSLLCLLFFCFSLGRRFLFYEFEELTLSEEYPEPVADDSVSESNRVLTVMPI</sequence>
<evidence type="ECO:0000313" key="3">
    <source>
        <dbReference type="Proteomes" id="UP000015106"/>
    </source>
</evidence>
<keyword evidence="1" id="KW-0472">Membrane</keyword>
<keyword evidence="1" id="KW-0812">Transmembrane</keyword>
<protein>
    <submittedName>
        <fullName evidence="2">Uncharacterized protein</fullName>
    </submittedName>
</protein>
<feature type="transmembrane region" description="Helical" evidence="1">
    <location>
        <begin position="12"/>
        <end position="31"/>
    </location>
</feature>
<feature type="transmembrane region" description="Helical" evidence="1">
    <location>
        <begin position="51"/>
        <end position="69"/>
    </location>
</feature>
<dbReference type="AlphaFoldDB" id="A0A8R7PBX3"/>